<dbReference type="OMA" id="TIRWRYG"/>
<accession>A0A075B3J6</accession>
<dbReference type="HOGENOM" id="CLU_863708_0_0_1"/>
<evidence type="ECO:0000313" key="2">
    <source>
        <dbReference type="EMBL" id="EPZ35428.1"/>
    </source>
</evidence>
<dbReference type="AlphaFoldDB" id="A0A075B3J6"/>
<dbReference type="STRING" id="988480.A0A075B3J6"/>
<dbReference type="OrthoDB" id="20844at2759"/>
<name>A0A075B3J6_ROZAC</name>
<dbReference type="InterPro" id="IPR007149">
    <property type="entry name" value="Leo1"/>
</dbReference>
<dbReference type="GO" id="GO:0032968">
    <property type="term" value="P:positive regulation of transcription elongation by RNA polymerase II"/>
    <property type="evidence" value="ECO:0007669"/>
    <property type="project" value="TreeGrafter"/>
</dbReference>
<feature type="compositionally biased region" description="Basic and acidic residues" evidence="1">
    <location>
        <begin position="19"/>
        <end position="28"/>
    </location>
</feature>
<dbReference type="GO" id="GO:0006368">
    <property type="term" value="P:transcription elongation by RNA polymerase II"/>
    <property type="evidence" value="ECO:0007669"/>
    <property type="project" value="InterPro"/>
</dbReference>
<organism evidence="2 3">
    <name type="scientific">Rozella allomycis (strain CSF55)</name>
    <dbReference type="NCBI Taxonomy" id="988480"/>
    <lineage>
        <taxon>Eukaryota</taxon>
        <taxon>Fungi</taxon>
        <taxon>Fungi incertae sedis</taxon>
        <taxon>Cryptomycota</taxon>
        <taxon>Cryptomycota incertae sedis</taxon>
        <taxon>Rozella</taxon>
    </lineage>
</organism>
<feature type="compositionally biased region" description="Acidic residues" evidence="1">
    <location>
        <begin position="280"/>
        <end position="289"/>
    </location>
</feature>
<proteinExistence type="predicted"/>
<feature type="region of interest" description="Disordered" evidence="1">
    <location>
        <begin position="268"/>
        <end position="322"/>
    </location>
</feature>
<dbReference type="EMBL" id="KE560841">
    <property type="protein sequence ID" value="EPZ35428.1"/>
    <property type="molecule type" value="Genomic_DNA"/>
</dbReference>
<evidence type="ECO:0000313" key="3">
    <source>
        <dbReference type="Proteomes" id="UP000030755"/>
    </source>
</evidence>
<dbReference type="Pfam" id="PF04004">
    <property type="entry name" value="Leo1"/>
    <property type="match status" value="1"/>
</dbReference>
<dbReference type="GO" id="GO:0016593">
    <property type="term" value="C:Cdc73/Paf1 complex"/>
    <property type="evidence" value="ECO:0007669"/>
    <property type="project" value="InterPro"/>
</dbReference>
<feature type="compositionally biased region" description="Basic and acidic residues" evidence="1">
    <location>
        <begin position="299"/>
        <end position="308"/>
    </location>
</feature>
<reference evidence="2 3" key="1">
    <citation type="journal article" date="2013" name="Curr. Biol.">
        <title>Shared signatures of parasitism and phylogenomics unite Cryptomycota and microsporidia.</title>
        <authorList>
            <person name="James T.Y."/>
            <person name="Pelin A."/>
            <person name="Bonen L."/>
            <person name="Ahrendt S."/>
            <person name="Sain D."/>
            <person name="Corradi N."/>
            <person name="Stajich J.E."/>
        </authorList>
    </citation>
    <scope>NUCLEOTIDE SEQUENCE [LARGE SCALE GENOMIC DNA]</scope>
    <source>
        <strain evidence="2 3">CSF55</strain>
    </source>
</reference>
<dbReference type="GO" id="GO:1990269">
    <property type="term" value="F:RNA polymerase II C-terminal domain phosphoserine binding"/>
    <property type="evidence" value="ECO:0007669"/>
    <property type="project" value="TreeGrafter"/>
</dbReference>
<feature type="compositionally biased region" description="Basic and acidic residues" evidence="1">
    <location>
        <begin position="268"/>
        <end position="279"/>
    </location>
</feature>
<protein>
    <submittedName>
        <fullName evidence="2">Leo1-like protein domain-containing protein</fullName>
    </submittedName>
</protein>
<dbReference type="PANTHER" id="PTHR23146:SF0">
    <property type="entry name" value="RNA POLYMERASE-ASSOCIATED PROTEIN LEO1"/>
    <property type="match status" value="1"/>
</dbReference>
<gene>
    <name evidence="2" type="ORF">O9G_003687</name>
</gene>
<dbReference type="PANTHER" id="PTHR23146">
    <property type="entry name" value="LEO1 PROTEIN"/>
    <property type="match status" value="1"/>
</dbReference>
<evidence type="ECO:0000256" key="1">
    <source>
        <dbReference type="SAM" id="MobiDB-lite"/>
    </source>
</evidence>
<sequence length="322" mass="37367">MDEHDIFGSDLSDLDEHEENITIERQPSEEENNLKTSVDEFLGQEQNIRHVNLPEKQNLSLNDVALVSFPKFITVSSHPALANLDDEPNDLVLLKNTIRYRYNEDEIEGNSRIVKWSDGSMSLVIGQEIYDIQVSDVPSNQNIHLMNYHVNEATLEGYKKVEKRMMVSSNTNDKGSHDRITQVLSKHLTRESKIKSFESREDPEILKAQLERVENEKMRSQRRLETKRRIQMEKEFLPSMELNVDALEQDEDDEDEENYEDDLKVLKAKKDIESDHSDLNEETLSDDSENNFRLPKQAKPADENDKDSAPILARKRNVVDDE</sequence>
<feature type="region of interest" description="Disordered" evidence="1">
    <location>
        <begin position="1"/>
        <end position="33"/>
    </location>
</feature>
<dbReference type="Proteomes" id="UP000030755">
    <property type="component" value="Unassembled WGS sequence"/>
</dbReference>
<keyword evidence="3" id="KW-1185">Reference proteome</keyword>